<organism evidence="1 2">
    <name type="scientific">Photobacterium lutimaris</name>
    <dbReference type="NCBI Taxonomy" id="388278"/>
    <lineage>
        <taxon>Bacteria</taxon>
        <taxon>Pseudomonadati</taxon>
        <taxon>Pseudomonadota</taxon>
        <taxon>Gammaproteobacteria</taxon>
        <taxon>Vibrionales</taxon>
        <taxon>Vibrionaceae</taxon>
        <taxon>Photobacterium</taxon>
    </lineage>
</organism>
<accession>A0A2T3IXB5</accession>
<keyword evidence="2" id="KW-1185">Reference proteome</keyword>
<evidence type="ECO:0000313" key="1">
    <source>
        <dbReference type="EMBL" id="PSU33178.1"/>
    </source>
</evidence>
<evidence type="ECO:0000313" key="2">
    <source>
        <dbReference type="Proteomes" id="UP000241222"/>
    </source>
</evidence>
<dbReference type="EMBL" id="PYMH01000006">
    <property type="protein sequence ID" value="PSU33178.1"/>
    <property type="molecule type" value="Genomic_DNA"/>
</dbReference>
<dbReference type="OrthoDB" id="10002674at2"/>
<reference evidence="1 2" key="1">
    <citation type="submission" date="2018-03" db="EMBL/GenBank/DDBJ databases">
        <title>Whole genome sequencing of Histamine producing bacteria.</title>
        <authorList>
            <person name="Butler K."/>
        </authorList>
    </citation>
    <scope>NUCLEOTIDE SEQUENCE [LARGE SCALE GENOMIC DNA]</scope>
    <source>
        <strain evidence="1 2">JCM 13586</strain>
    </source>
</reference>
<name>A0A2T3IXB5_9GAMM</name>
<proteinExistence type="predicted"/>
<comment type="caution">
    <text evidence="1">The sequence shown here is derived from an EMBL/GenBank/DDBJ whole genome shotgun (WGS) entry which is preliminary data.</text>
</comment>
<dbReference type="AlphaFoldDB" id="A0A2T3IXB5"/>
<protein>
    <submittedName>
        <fullName evidence="1">Uncharacterized protein</fullName>
    </submittedName>
</protein>
<gene>
    <name evidence="1" type="ORF">C9I99_13315</name>
</gene>
<dbReference type="Proteomes" id="UP000241222">
    <property type="component" value="Unassembled WGS sequence"/>
</dbReference>
<sequence>MLFYFSDSTKVCRLLNVIEVSSPYEGVFQFNPRSINTTRIKITPKAFVGSLNHTHQNNYTLTFRNSLEKGSPAILTLDCIKRDDLKSSAKEMLNEVQANKAKCQELEEPEPVQGILIPNINDL</sequence>
<dbReference type="RefSeq" id="WP_107349390.1">
    <property type="nucleotide sequence ID" value="NZ_PYMH01000006.1"/>
</dbReference>